<organism evidence="1 2">
    <name type="scientific">Citrobacter braakii</name>
    <dbReference type="NCBI Taxonomy" id="57706"/>
    <lineage>
        <taxon>Bacteria</taxon>
        <taxon>Pseudomonadati</taxon>
        <taxon>Pseudomonadota</taxon>
        <taxon>Gammaproteobacteria</taxon>
        <taxon>Enterobacterales</taxon>
        <taxon>Enterobacteriaceae</taxon>
        <taxon>Citrobacter</taxon>
        <taxon>Citrobacter freundii complex</taxon>
    </lineage>
</organism>
<dbReference type="EMBL" id="AP026382">
    <property type="protein sequence ID" value="BDN96912.1"/>
    <property type="molecule type" value="Genomic_DNA"/>
</dbReference>
<accession>A0AAD1L1V2</accession>
<evidence type="ECO:0000313" key="1">
    <source>
        <dbReference type="EMBL" id="BDN96912.1"/>
    </source>
</evidence>
<dbReference type="Proteomes" id="UP001058317">
    <property type="component" value="Chromosome"/>
</dbReference>
<dbReference type="RefSeq" id="WP_049041738.1">
    <property type="nucleotide sequence ID" value="NZ_AP026382.1"/>
</dbReference>
<proteinExistence type="predicted"/>
<sequence>MLGLYGGATGLVIELAARKAIEAFSKKSTDSAQTSAQLSDEAQKAELQSLVFQSQAKVQQELAIARRILAAEEVEIEEFYDGSASAELGAKASTEKVSLGLNGEGRKITKRVIKFKGFNNQVEHILQEIDKSTSEIIDTQQQ</sequence>
<reference evidence="1" key="1">
    <citation type="submission" date="2022-07" db="EMBL/GenBank/DDBJ databases">
        <title>Complete genome sequence of carbapenem-resistant Citrobacter spp. in Japan.</title>
        <authorList>
            <person name="Maehana S."/>
            <person name="Suzuki M."/>
            <person name="Kitasato H."/>
        </authorList>
    </citation>
    <scope>NUCLEOTIDE SEQUENCE</scope>
    <source>
        <strain evidence="1">KAM621</strain>
    </source>
</reference>
<gene>
    <name evidence="1" type="ORF">KAM621c_20170</name>
</gene>
<name>A0AAD1L1V2_CITBR</name>
<evidence type="ECO:0000313" key="2">
    <source>
        <dbReference type="Proteomes" id="UP001058317"/>
    </source>
</evidence>
<protein>
    <submittedName>
        <fullName evidence="1">Uncharacterized protein</fullName>
    </submittedName>
</protein>
<dbReference type="AlphaFoldDB" id="A0AAD1L1V2"/>